<keyword evidence="2" id="KW-1185">Reference proteome</keyword>
<dbReference type="SUPFAM" id="SSF51569">
    <property type="entry name" value="Aldolase"/>
    <property type="match status" value="1"/>
</dbReference>
<feature type="non-terminal residue" evidence="1">
    <location>
        <position position="65"/>
    </location>
</feature>
<comment type="caution">
    <text evidence="1">The sequence shown here is derived from an EMBL/GenBank/DDBJ whole genome shotgun (WGS) entry which is preliminary data.</text>
</comment>
<dbReference type="InterPro" id="IPR051690">
    <property type="entry name" value="PseI-like"/>
</dbReference>
<evidence type="ECO:0008006" key="3">
    <source>
        <dbReference type="Google" id="ProtNLM"/>
    </source>
</evidence>
<sequence>LCPGRMIGGNHPCFIIAEIGQNHQGNMEIAKEMIKMAKVNESLVNFEELGFRQVCVIIISPSTLR</sequence>
<proteinExistence type="predicted"/>
<dbReference type="PANTHER" id="PTHR42966:SF1">
    <property type="entry name" value="SIALIC ACID SYNTHASE"/>
    <property type="match status" value="1"/>
</dbReference>
<dbReference type="Gene3D" id="3.20.20.70">
    <property type="entry name" value="Aldolase class I"/>
    <property type="match status" value="1"/>
</dbReference>
<evidence type="ECO:0000313" key="2">
    <source>
        <dbReference type="Proteomes" id="UP001434883"/>
    </source>
</evidence>
<dbReference type="EMBL" id="JAHRIN010055802">
    <property type="protein sequence ID" value="MEQ2210984.1"/>
    <property type="molecule type" value="Genomic_DNA"/>
</dbReference>
<dbReference type="PANTHER" id="PTHR42966">
    <property type="entry name" value="N-ACETYLNEURAMINATE SYNTHASE"/>
    <property type="match status" value="1"/>
</dbReference>
<reference evidence="1 2" key="1">
    <citation type="submission" date="2021-06" db="EMBL/GenBank/DDBJ databases">
        <authorList>
            <person name="Palmer J.M."/>
        </authorList>
    </citation>
    <scope>NUCLEOTIDE SEQUENCE [LARGE SCALE GENOMIC DNA]</scope>
    <source>
        <strain evidence="1 2">XC_2019</strain>
        <tissue evidence="1">Muscle</tissue>
    </source>
</reference>
<dbReference type="InterPro" id="IPR013785">
    <property type="entry name" value="Aldolase_TIM"/>
</dbReference>
<evidence type="ECO:0000313" key="1">
    <source>
        <dbReference type="EMBL" id="MEQ2210984.1"/>
    </source>
</evidence>
<dbReference type="Proteomes" id="UP001434883">
    <property type="component" value="Unassembled WGS sequence"/>
</dbReference>
<protein>
    <recommendedName>
        <fullName evidence="3">Sialic acid synthase</fullName>
    </recommendedName>
</protein>
<feature type="non-terminal residue" evidence="1">
    <location>
        <position position="1"/>
    </location>
</feature>
<gene>
    <name evidence="1" type="ORF">XENOCAPTIV_023568</name>
</gene>
<organism evidence="1 2">
    <name type="scientific">Xenoophorus captivus</name>
    <dbReference type="NCBI Taxonomy" id="1517983"/>
    <lineage>
        <taxon>Eukaryota</taxon>
        <taxon>Metazoa</taxon>
        <taxon>Chordata</taxon>
        <taxon>Craniata</taxon>
        <taxon>Vertebrata</taxon>
        <taxon>Euteleostomi</taxon>
        <taxon>Actinopterygii</taxon>
        <taxon>Neopterygii</taxon>
        <taxon>Teleostei</taxon>
        <taxon>Neoteleostei</taxon>
        <taxon>Acanthomorphata</taxon>
        <taxon>Ovalentaria</taxon>
        <taxon>Atherinomorphae</taxon>
        <taxon>Cyprinodontiformes</taxon>
        <taxon>Goodeidae</taxon>
        <taxon>Xenoophorus</taxon>
    </lineage>
</organism>
<accession>A0ABV0RS12</accession>
<name>A0ABV0RS12_9TELE</name>